<sequence>MQQESMNTDTPLQITLEAAEGAARLGATTSPVQGDVSINHSEDISSSIPTSMVIDTSHTPVIINNTFTELENVSDEIVRYDVEENHEHILSHVREKALDVNNIVAPEGAPIHPVL</sequence>
<protein>
    <submittedName>
        <fullName evidence="1">Uncharacterized protein</fullName>
    </submittedName>
</protein>
<reference evidence="1" key="2">
    <citation type="submission" date="2007-04" db="EMBL/GenBank/DDBJ databases">
        <authorList>
            <consortium name="The International Medicago Genome Annotation Group"/>
        </authorList>
    </citation>
    <scope>NUCLEOTIDE SEQUENCE</scope>
</reference>
<name>Q1RU91_MEDTR</name>
<proteinExistence type="predicted"/>
<organism evidence="1">
    <name type="scientific">Medicago truncatula</name>
    <name type="common">Barrel medic</name>
    <name type="synonym">Medicago tribuloides</name>
    <dbReference type="NCBI Taxonomy" id="3880"/>
    <lineage>
        <taxon>Eukaryota</taxon>
        <taxon>Viridiplantae</taxon>
        <taxon>Streptophyta</taxon>
        <taxon>Embryophyta</taxon>
        <taxon>Tracheophyta</taxon>
        <taxon>Spermatophyta</taxon>
        <taxon>Magnoliopsida</taxon>
        <taxon>eudicotyledons</taxon>
        <taxon>Gunneridae</taxon>
        <taxon>Pentapetalae</taxon>
        <taxon>rosids</taxon>
        <taxon>fabids</taxon>
        <taxon>Fabales</taxon>
        <taxon>Fabaceae</taxon>
        <taxon>Papilionoideae</taxon>
        <taxon>50 kb inversion clade</taxon>
        <taxon>NPAAA clade</taxon>
        <taxon>Hologalegina</taxon>
        <taxon>IRL clade</taxon>
        <taxon>Trifolieae</taxon>
        <taxon>Medicago</taxon>
    </lineage>
</organism>
<evidence type="ECO:0000313" key="1">
    <source>
        <dbReference type="EMBL" id="ABE87591.1"/>
    </source>
</evidence>
<dbReference type="AlphaFoldDB" id="Q1RU91"/>
<reference evidence="1" key="1">
    <citation type="submission" date="2006-03" db="EMBL/GenBank/DDBJ databases">
        <authorList>
            <person name="Lin S."/>
            <person name="Dixon R."/>
            <person name="May G."/>
            <person name="Sumner L."/>
            <person name="Gonzales B."/>
            <person name="Cook D."/>
            <person name="Kim D."/>
            <person name="Young N."/>
            <person name="Cannon S."/>
            <person name="Roe B.A."/>
        </authorList>
    </citation>
    <scope>NUCLEOTIDE SEQUENCE</scope>
</reference>
<gene>
    <name evidence="1" type="ORF">MtrDRAFT_AC153123g21v2</name>
</gene>
<dbReference type="EMBL" id="AC153123">
    <property type="protein sequence ID" value="ABE87591.1"/>
    <property type="molecule type" value="Genomic_DNA"/>
</dbReference>
<accession>Q1RU91</accession>